<dbReference type="GO" id="GO:0003700">
    <property type="term" value="F:DNA-binding transcription factor activity"/>
    <property type="evidence" value="ECO:0007669"/>
    <property type="project" value="InterPro"/>
</dbReference>
<dbReference type="AlphaFoldDB" id="A0A6V8SHP4"/>
<dbReference type="GO" id="GO:0000976">
    <property type="term" value="F:transcription cis-regulatory region binding"/>
    <property type="evidence" value="ECO:0007669"/>
    <property type="project" value="TreeGrafter"/>
</dbReference>
<evidence type="ECO:0000256" key="4">
    <source>
        <dbReference type="ARBA" id="ARBA00023163"/>
    </source>
</evidence>
<keyword evidence="3" id="KW-0238">DNA-binding</keyword>
<sequence>MDIRHFKTFKCIIEEGSFSNAALKIGYTQSTVTSQIQQLEQELSIKLFEKIGRNMVLTPLGKELISYTDELLETVKKIESIGKNDSIPRGELKIAIADSLMSYKLQNVLGLFKQKAPDVKISIVSLNCFVINDMLSKGEIDIGLLYDVGTHKESLTSVELTEFSLALVCSPLFNHDNVDFNNPNQVIDTSLVINEPNCIYRRIFENYLRENNITMNNTIELWSIEAIKNCVASNLGISFLPRFVVENELKNNRLKEIKTNCSDTKITAIYSYHKNKWVSPAMSLFMQLVRENFESNSCVGAYDPI</sequence>
<dbReference type="FunFam" id="1.10.10.10:FF:000001">
    <property type="entry name" value="LysR family transcriptional regulator"/>
    <property type="match status" value="1"/>
</dbReference>
<keyword evidence="2" id="KW-0805">Transcription regulation</keyword>
<dbReference type="Pfam" id="PF03466">
    <property type="entry name" value="LysR_substrate"/>
    <property type="match status" value="1"/>
</dbReference>
<reference evidence="6 7" key="1">
    <citation type="submission" date="2020-07" db="EMBL/GenBank/DDBJ databases">
        <title>A new beta-1,3-glucan-decomposing anaerobic bacterium isolated from anoxic soil subjected to biological soil disinfestation.</title>
        <authorList>
            <person name="Ueki A."/>
            <person name="Tonouchi A."/>
        </authorList>
    </citation>
    <scope>NUCLEOTIDE SEQUENCE [LARGE SCALE GENOMIC DNA]</scope>
    <source>
        <strain evidence="6 7">TW1</strain>
    </source>
</reference>
<dbReference type="PROSITE" id="PS50931">
    <property type="entry name" value="HTH_LYSR"/>
    <property type="match status" value="1"/>
</dbReference>
<dbReference type="RefSeq" id="WP_183277924.1">
    <property type="nucleotide sequence ID" value="NZ_BLZR01000001.1"/>
</dbReference>
<organism evidence="6 7">
    <name type="scientific">Clostridium fungisolvens</name>
    <dbReference type="NCBI Taxonomy" id="1604897"/>
    <lineage>
        <taxon>Bacteria</taxon>
        <taxon>Bacillati</taxon>
        <taxon>Bacillota</taxon>
        <taxon>Clostridia</taxon>
        <taxon>Eubacteriales</taxon>
        <taxon>Clostridiaceae</taxon>
        <taxon>Clostridium</taxon>
    </lineage>
</organism>
<dbReference type="EMBL" id="BLZR01000001">
    <property type="protein sequence ID" value="GFP76500.1"/>
    <property type="molecule type" value="Genomic_DNA"/>
</dbReference>
<dbReference type="PANTHER" id="PTHR30126">
    <property type="entry name" value="HTH-TYPE TRANSCRIPTIONAL REGULATOR"/>
    <property type="match status" value="1"/>
</dbReference>
<protein>
    <submittedName>
        <fullName evidence="6">HTH-type transcriptional regulator GltR</fullName>
    </submittedName>
</protein>
<evidence type="ECO:0000256" key="3">
    <source>
        <dbReference type="ARBA" id="ARBA00023125"/>
    </source>
</evidence>
<evidence type="ECO:0000256" key="2">
    <source>
        <dbReference type="ARBA" id="ARBA00023015"/>
    </source>
</evidence>
<keyword evidence="7" id="KW-1185">Reference proteome</keyword>
<dbReference type="Pfam" id="PF00126">
    <property type="entry name" value="HTH_1"/>
    <property type="match status" value="1"/>
</dbReference>
<dbReference type="Gene3D" id="3.40.190.290">
    <property type="match status" value="1"/>
</dbReference>
<dbReference type="Gene3D" id="1.10.10.10">
    <property type="entry name" value="Winged helix-like DNA-binding domain superfamily/Winged helix DNA-binding domain"/>
    <property type="match status" value="1"/>
</dbReference>
<dbReference type="PANTHER" id="PTHR30126:SF5">
    <property type="entry name" value="HTH-TYPE TRANSCRIPTIONAL ACTIVATOR CMPR"/>
    <property type="match status" value="1"/>
</dbReference>
<evidence type="ECO:0000259" key="5">
    <source>
        <dbReference type="PROSITE" id="PS50931"/>
    </source>
</evidence>
<feature type="domain" description="HTH lysR-type" evidence="5">
    <location>
        <begin position="1"/>
        <end position="58"/>
    </location>
</feature>
<dbReference type="PRINTS" id="PR00039">
    <property type="entry name" value="HTHLYSR"/>
</dbReference>
<dbReference type="Proteomes" id="UP000580568">
    <property type="component" value="Unassembled WGS sequence"/>
</dbReference>
<comment type="similarity">
    <text evidence="1">Belongs to the LysR transcriptional regulatory family.</text>
</comment>
<name>A0A6V8SHP4_9CLOT</name>
<dbReference type="InterPro" id="IPR036388">
    <property type="entry name" value="WH-like_DNA-bd_sf"/>
</dbReference>
<comment type="caution">
    <text evidence="6">The sequence shown here is derived from an EMBL/GenBank/DDBJ whole genome shotgun (WGS) entry which is preliminary data.</text>
</comment>
<dbReference type="InterPro" id="IPR005119">
    <property type="entry name" value="LysR_subst-bd"/>
</dbReference>
<dbReference type="InterPro" id="IPR036390">
    <property type="entry name" value="WH_DNA-bd_sf"/>
</dbReference>
<evidence type="ECO:0000313" key="7">
    <source>
        <dbReference type="Proteomes" id="UP000580568"/>
    </source>
</evidence>
<keyword evidence="4" id="KW-0804">Transcription</keyword>
<evidence type="ECO:0000313" key="6">
    <source>
        <dbReference type="EMBL" id="GFP76500.1"/>
    </source>
</evidence>
<proteinExistence type="inferred from homology"/>
<accession>A0A6V8SHP4</accession>
<dbReference type="SUPFAM" id="SSF53850">
    <property type="entry name" value="Periplasmic binding protein-like II"/>
    <property type="match status" value="1"/>
</dbReference>
<evidence type="ECO:0000256" key="1">
    <source>
        <dbReference type="ARBA" id="ARBA00009437"/>
    </source>
</evidence>
<dbReference type="CDD" id="cd05466">
    <property type="entry name" value="PBP2_LTTR_substrate"/>
    <property type="match status" value="1"/>
</dbReference>
<dbReference type="SUPFAM" id="SSF46785">
    <property type="entry name" value="Winged helix' DNA-binding domain"/>
    <property type="match status" value="1"/>
</dbReference>
<gene>
    <name evidence="6" type="ORF">bsdtw1_02603</name>
</gene>
<dbReference type="InterPro" id="IPR000847">
    <property type="entry name" value="LysR_HTH_N"/>
</dbReference>